<dbReference type="GO" id="GO:0071528">
    <property type="term" value="P:tRNA re-export from nucleus"/>
    <property type="evidence" value="ECO:0007669"/>
    <property type="project" value="UniProtKB-UniRule"/>
</dbReference>
<evidence type="ECO:0000256" key="8">
    <source>
        <dbReference type="ARBA" id="ARBA00029784"/>
    </source>
</evidence>
<dbReference type="InterPro" id="IPR016024">
    <property type="entry name" value="ARM-type_fold"/>
</dbReference>
<dbReference type="Proteomes" id="UP000886520">
    <property type="component" value="Chromosome 3"/>
</dbReference>
<evidence type="ECO:0000256" key="3">
    <source>
        <dbReference type="ARBA" id="ARBA00022448"/>
    </source>
</evidence>
<sequence>MDDFEKAIIISFDQSGGVDAQLRAQAMAFCQSVKQSPNILQLCLDKLRVTQFAEVQFWCLQTIEELVKVRYRLLDVQERRFLQSTLMGLLCTYGLEEDATQNAIHKLSRPIFVKNKLSQIIVILICIDYPSGWPSVFLDLIGFLPKGHGVVDMFCRVMNTLDEEVISLDYSRKPEEVLVATRIKDAMRQQCVTQIVGSCYNLALAYKGVRPQLAGMVLDMLQRCVAWIDIQLVANDTFIPLLFDLLLSSQESTEVRGAAADCLLAIVSKKMDASLKLNLLRQLQIGRICGSFAEKQETDLMLKLSNLFTGFATEVLCCHKKLLGAESTDQVAASIEDLLDAVVPSIFYFLHSDDEDISSTTLQFLSNYVSGMKSKLSEEKQSSHLTQMLDAILNKMRYDPADKDSLNVPDKAGKEEEERMSDYRKDLLGLFRSIHRIAPTITKGFIKSTLSRVFGDPDVSFEDAEATIMLLYVLGEGLSEESFKSGSDVAELVTLFFSGQISCHSHRLVALLYLECVTRASYLFMRFVKMLRLQLLPYVEIVLQSLQDILAGFTSSKVQLRKSQTMSFEDGSHAFEAIGLLLGVEELSEEKQMKYLSALLVPLCNQVDSLLTCRPLDDDPALPSTTVVALQQVIVAINSLSKGFGEQLATCTRPAVGMLFKQALDVLLRVLQVFPKNKILRGKVISFLHRMIETLGSSMFPFLPTAFQQLLVESEPKEMLEFLVLINQLISTFKSGIKDLIQELFPYILGHVFTTLPNETYPEGPESHTEEMQNLQELERVYFTFLQGITSNELSSILLSSKNSHLLNDVIQSVLVASCQHKDVLVRKVCVQIFTRLVKDWCGTRVEEEKVPGFRGFIVETFAAKCCVYSVLEPSFNLRDANTFNLFGEIVAAQKVIYDYCGNEFLIHQATQVLPAVHCPPNMAEQYCFHIQRSDMKDFKSFYKSFVEKLKPQQNGSVPRRGFLPKGVNLQIVKKRSWKPLIAIAV</sequence>
<keyword evidence="4 10" id="KW-0963">Cytoplasm</keyword>
<keyword evidence="14" id="KW-1185">Reference proteome</keyword>
<evidence type="ECO:0000313" key="14">
    <source>
        <dbReference type="Proteomes" id="UP000886520"/>
    </source>
</evidence>
<feature type="domain" description="Exportin-1/Importin-beta-like" evidence="11">
    <location>
        <begin position="112"/>
        <end position="263"/>
    </location>
</feature>
<reference evidence="13" key="1">
    <citation type="submission" date="2021-01" db="EMBL/GenBank/DDBJ databases">
        <title>Adiantum capillus-veneris genome.</title>
        <authorList>
            <person name="Fang Y."/>
            <person name="Liao Q."/>
        </authorList>
    </citation>
    <scope>NUCLEOTIDE SEQUENCE</scope>
    <source>
        <strain evidence="13">H3</strain>
        <tissue evidence="13">Leaf</tissue>
    </source>
</reference>
<organism evidence="13 14">
    <name type="scientific">Adiantum capillus-veneris</name>
    <name type="common">Maidenhair fern</name>
    <dbReference type="NCBI Taxonomy" id="13818"/>
    <lineage>
        <taxon>Eukaryota</taxon>
        <taxon>Viridiplantae</taxon>
        <taxon>Streptophyta</taxon>
        <taxon>Embryophyta</taxon>
        <taxon>Tracheophyta</taxon>
        <taxon>Polypodiopsida</taxon>
        <taxon>Polypodiidae</taxon>
        <taxon>Polypodiales</taxon>
        <taxon>Pteridineae</taxon>
        <taxon>Pteridaceae</taxon>
        <taxon>Vittarioideae</taxon>
        <taxon>Adiantum</taxon>
    </lineage>
</organism>
<evidence type="ECO:0000256" key="6">
    <source>
        <dbReference type="ARBA" id="ARBA00022884"/>
    </source>
</evidence>
<evidence type="ECO:0000256" key="4">
    <source>
        <dbReference type="ARBA" id="ARBA00022490"/>
    </source>
</evidence>
<dbReference type="Gene3D" id="1.25.10.10">
    <property type="entry name" value="Leucine-rich Repeat Variant"/>
    <property type="match status" value="2"/>
</dbReference>
<dbReference type="GO" id="GO:0005737">
    <property type="term" value="C:cytoplasm"/>
    <property type="evidence" value="ECO:0007669"/>
    <property type="project" value="UniProtKB-SubCell"/>
</dbReference>
<gene>
    <name evidence="13" type="ORF">GOP47_0002907</name>
</gene>
<name>A0A9D4VBR9_ADICA</name>
<dbReference type="PANTHER" id="PTHR15952">
    <property type="entry name" value="EXPORTIN-T/LOS1"/>
    <property type="match status" value="1"/>
</dbReference>
<comment type="function">
    <text evidence="10">tRNA nucleus export receptor which facilitates tRNA translocation across the nuclear pore complex.</text>
</comment>
<dbReference type="InterPro" id="IPR011989">
    <property type="entry name" value="ARM-like"/>
</dbReference>
<evidence type="ECO:0000313" key="13">
    <source>
        <dbReference type="EMBL" id="KAI5083164.1"/>
    </source>
</evidence>
<evidence type="ECO:0000259" key="11">
    <source>
        <dbReference type="Pfam" id="PF08389"/>
    </source>
</evidence>
<dbReference type="GO" id="GO:0016363">
    <property type="term" value="C:nuclear matrix"/>
    <property type="evidence" value="ECO:0007669"/>
    <property type="project" value="TreeGrafter"/>
</dbReference>
<keyword evidence="5 10" id="KW-0820">tRNA-binding</keyword>
<dbReference type="OrthoDB" id="26399at2759"/>
<dbReference type="Pfam" id="PF08389">
    <property type="entry name" value="Xpo1"/>
    <property type="match status" value="1"/>
</dbReference>
<dbReference type="InterPro" id="IPR013598">
    <property type="entry name" value="Exportin-1/Importin-b-like"/>
</dbReference>
<comment type="subcellular location">
    <subcellularLocation>
        <location evidence="1 10">Cytoplasm</location>
    </subcellularLocation>
    <subcellularLocation>
        <location evidence="10">Nucleus</location>
    </subcellularLocation>
    <text evidence="10">Shuttles between the nucleus and the cytoplasm.</text>
</comment>
<dbReference type="InterPro" id="IPR045546">
    <property type="entry name" value="Exportin-T_C"/>
</dbReference>
<evidence type="ECO:0000256" key="1">
    <source>
        <dbReference type="ARBA" id="ARBA00004496"/>
    </source>
</evidence>
<evidence type="ECO:0000256" key="5">
    <source>
        <dbReference type="ARBA" id="ARBA00022555"/>
    </source>
</evidence>
<dbReference type="SUPFAM" id="SSF48371">
    <property type="entry name" value="ARM repeat"/>
    <property type="match status" value="1"/>
</dbReference>
<proteinExistence type="inferred from homology"/>
<comment type="similarity">
    <text evidence="10">Belongs to the exportin family.</text>
</comment>
<dbReference type="InterPro" id="IPR040017">
    <property type="entry name" value="XPOT"/>
</dbReference>
<protein>
    <recommendedName>
        <fullName evidence="2 10">Exportin-T</fullName>
    </recommendedName>
    <alternativeName>
        <fullName evidence="8 10">Exportin(tRNA)</fullName>
    </alternativeName>
    <alternativeName>
        <fullName evidence="9 10">tRNA exportin</fullName>
    </alternativeName>
</protein>
<keyword evidence="6 10" id="KW-0694">RNA-binding</keyword>
<evidence type="ECO:0000256" key="9">
    <source>
        <dbReference type="ARBA" id="ARBA00032199"/>
    </source>
</evidence>
<comment type="caution">
    <text evidence="13">The sequence shown here is derived from an EMBL/GenBank/DDBJ whole genome shotgun (WGS) entry which is preliminary data.</text>
</comment>
<dbReference type="EMBL" id="JABFUD020000002">
    <property type="protein sequence ID" value="KAI5083164.1"/>
    <property type="molecule type" value="Genomic_DNA"/>
</dbReference>
<evidence type="ECO:0000256" key="2">
    <source>
        <dbReference type="ARBA" id="ARBA00018928"/>
    </source>
</evidence>
<keyword evidence="7 10" id="KW-0539">Nucleus</keyword>
<feature type="domain" description="Exportin-T C-terminal" evidence="12">
    <location>
        <begin position="518"/>
        <end position="950"/>
    </location>
</feature>
<dbReference type="AlphaFoldDB" id="A0A9D4VBR9"/>
<keyword evidence="3 10" id="KW-0813">Transport</keyword>
<accession>A0A9D4VBR9</accession>
<evidence type="ECO:0000256" key="10">
    <source>
        <dbReference type="RuleBase" id="RU366037"/>
    </source>
</evidence>
<dbReference type="GO" id="GO:0031267">
    <property type="term" value="F:small GTPase binding"/>
    <property type="evidence" value="ECO:0007669"/>
    <property type="project" value="InterPro"/>
</dbReference>
<dbReference type="GO" id="GO:0005643">
    <property type="term" value="C:nuclear pore"/>
    <property type="evidence" value="ECO:0007669"/>
    <property type="project" value="TreeGrafter"/>
</dbReference>
<evidence type="ECO:0000259" key="12">
    <source>
        <dbReference type="Pfam" id="PF19282"/>
    </source>
</evidence>
<dbReference type="GO" id="GO:0000049">
    <property type="term" value="F:tRNA binding"/>
    <property type="evidence" value="ECO:0007669"/>
    <property type="project" value="UniProtKB-UniRule"/>
</dbReference>
<dbReference type="PANTHER" id="PTHR15952:SF11">
    <property type="entry name" value="EXPORTIN-T"/>
    <property type="match status" value="1"/>
</dbReference>
<dbReference type="Pfam" id="PF19282">
    <property type="entry name" value="Exportin-T"/>
    <property type="match status" value="1"/>
</dbReference>
<evidence type="ECO:0000256" key="7">
    <source>
        <dbReference type="ARBA" id="ARBA00023242"/>
    </source>
</evidence>